<dbReference type="SMART" id="SM00347">
    <property type="entry name" value="HTH_MARR"/>
    <property type="match status" value="1"/>
</dbReference>
<protein>
    <recommendedName>
        <fullName evidence="1">HTH marR-type domain-containing protein</fullName>
    </recommendedName>
</protein>
<dbReference type="RefSeq" id="WP_067685449.1">
    <property type="nucleotide sequence ID" value="NZ_LLZH01000015.1"/>
</dbReference>
<evidence type="ECO:0000259" key="1">
    <source>
        <dbReference type="PROSITE" id="PS50995"/>
    </source>
</evidence>
<dbReference type="EMBL" id="LLZH01000015">
    <property type="protein sequence ID" value="KUL41264.1"/>
    <property type="molecule type" value="Genomic_DNA"/>
</dbReference>
<dbReference type="PANTHER" id="PTHR33164">
    <property type="entry name" value="TRANSCRIPTIONAL REGULATOR, MARR FAMILY"/>
    <property type="match status" value="1"/>
</dbReference>
<reference evidence="2 3" key="1">
    <citation type="submission" date="2015-10" db="EMBL/GenBank/DDBJ databases">
        <authorList>
            <person name="Gilbert D.G."/>
        </authorList>
    </citation>
    <scope>NUCLEOTIDE SEQUENCE [LARGE SCALE GENOMIC DNA]</scope>
    <source>
        <strain evidence="2 3">NRRL B-16712</strain>
    </source>
</reference>
<dbReference type="OrthoDB" id="3173926at2"/>
<dbReference type="GO" id="GO:0003700">
    <property type="term" value="F:DNA-binding transcription factor activity"/>
    <property type="evidence" value="ECO:0007669"/>
    <property type="project" value="InterPro"/>
</dbReference>
<gene>
    <name evidence="2" type="ORF">ADL15_05200</name>
</gene>
<dbReference type="SUPFAM" id="SSF46785">
    <property type="entry name" value="Winged helix' DNA-binding domain"/>
    <property type="match status" value="1"/>
</dbReference>
<dbReference type="AlphaFoldDB" id="A0A0X3V9L4"/>
<evidence type="ECO:0000313" key="2">
    <source>
        <dbReference type="EMBL" id="KUL41264.1"/>
    </source>
</evidence>
<sequence length="177" mass="19525">MAEQREEADTLFSPGQRSRVLQLMRAYTDAHLEHTRHLARSLGVHVNDAVAVSEILWAEVVGDPLTPVGLSDRIGHTSGATTTLLNRLETAGLVVRSREDSDRRIVRLRLTPEARSRTETFLAPTGEQLNQVLDGYDNDALRQLEGLLTDIVAVTAARNEHLRAASGRSARPSEAER</sequence>
<accession>A0A0X3V9L4</accession>
<dbReference type="Proteomes" id="UP000053244">
    <property type="component" value="Unassembled WGS sequence"/>
</dbReference>
<organism evidence="2 3">
    <name type="scientific">Actinoplanes awajinensis subsp. mycoplanecinus</name>
    <dbReference type="NCBI Taxonomy" id="135947"/>
    <lineage>
        <taxon>Bacteria</taxon>
        <taxon>Bacillati</taxon>
        <taxon>Actinomycetota</taxon>
        <taxon>Actinomycetes</taxon>
        <taxon>Micromonosporales</taxon>
        <taxon>Micromonosporaceae</taxon>
        <taxon>Actinoplanes</taxon>
    </lineage>
</organism>
<name>A0A0X3V9L4_9ACTN</name>
<dbReference type="InterPro" id="IPR036390">
    <property type="entry name" value="WH_DNA-bd_sf"/>
</dbReference>
<dbReference type="PANTHER" id="PTHR33164:SF106">
    <property type="entry name" value="TRANSCRIPTIONAL REGULATORY PROTEIN"/>
    <property type="match status" value="1"/>
</dbReference>
<dbReference type="GO" id="GO:0006950">
    <property type="term" value="P:response to stress"/>
    <property type="evidence" value="ECO:0007669"/>
    <property type="project" value="TreeGrafter"/>
</dbReference>
<dbReference type="PRINTS" id="PR00598">
    <property type="entry name" value="HTHMARR"/>
</dbReference>
<dbReference type="PROSITE" id="PS50995">
    <property type="entry name" value="HTH_MARR_2"/>
    <property type="match status" value="1"/>
</dbReference>
<dbReference type="InterPro" id="IPR039422">
    <property type="entry name" value="MarR/SlyA-like"/>
</dbReference>
<comment type="caution">
    <text evidence="2">The sequence shown here is derived from an EMBL/GenBank/DDBJ whole genome shotgun (WGS) entry which is preliminary data.</text>
</comment>
<proteinExistence type="predicted"/>
<keyword evidence="3" id="KW-1185">Reference proteome</keyword>
<dbReference type="Gene3D" id="1.10.10.10">
    <property type="entry name" value="Winged helix-like DNA-binding domain superfamily/Winged helix DNA-binding domain"/>
    <property type="match status" value="1"/>
</dbReference>
<dbReference type="InterPro" id="IPR000835">
    <property type="entry name" value="HTH_MarR-typ"/>
</dbReference>
<evidence type="ECO:0000313" key="3">
    <source>
        <dbReference type="Proteomes" id="UP000053244"/>
    </source>
</evidence>
<feature type="domain" description="HTH marR-type" evidence="1">
    <location>
        <begin position="17"/>
        <end position="153"/>
    </location>
</feature>
<dbReference type="Pfam" id="PF12802">
    <property type="entry name" value="MarR_2"/>
    <property type="match status" value="1"/>
</dbReference>
<dbReference type="InterPro" id="IPR036388">
    <property type="entry name" value="WH-like_DNA-bd_sf"/>
</dbReference>